<name>A0AAV1UFC4_9STRA</name>
<evidence type="ECO:0000313" key="2">
    <source>
        <dbReference type="Proteomes" id="UP001162060"/>
    </source>
</evidence>
<proteinExistence type="predicted"/>
<reference evidence="1" key="1">
    <citation type="submission" date="2024-01" db="EMBL/GenBank/DDBJ databases">
        <authorList>
            <person name="Webb A."/>
        </authorList>
    </citation>
    <scope>NUCLEOTIDE SEQUENCE</scope>
    <source>
        <strain evidence="1">Pm1</strain>
    </source>
</reference>
<protein>
    <submittedName>
        <fullName evidence="1">Uncharacterized protein</fullName>
    </submittedName>
</protein>
<dbReference type="AlphaFoldDB" id="A0AAV1UFC4"/>
<sequence length="231" mass="25996">MLDVTDADVLQDINELGRHKASKPNGLNDDFYEDEAALLAPALVHVRNQMLHGSNMPPYENRATFLSRGAGYFTSKKRAIRRTHLTSSRSHCYTAVTKFCEVLASQLQRALPTITGKSQQGFVRVEQMHKQDMMMTAQLASAEEGTDLSVGLSQAILLPYFRKAHDTVDRYFLYAALRSFQIDGVFITLVTRMHTGLTTRFMVNGKFLNQFLSVPGYTKSVLSHHFFSHCG</sequence>
<accession>A0AAV1UFC4</accession>
<comment type="caution">
    <text evidence="1">The sequence shown here is derived from an EMBL/GenBank/DDBJ whole genome shotgun (WGS) entry which is preliminary data.</text>
</comment>
<dbReference type="Proteomes" id="UP001162060">
    <property type="component" value="Unassembled WGS sequence"/>
</dbReference>
<dbReference type="EMBL" id="CAKLBY020000195">
    <property type="protein sequence ID" value="CAK7933559.1"/>
    <property type="molecule type" value="Genomic_DNA"/>
</dbReference>
<organism evidence="1 2">
    <name type="scientific">Peronospora matthiolae</name>
    <dbReference type="NCBI Taxonomy" id="2874970"/>
    <lineage>
        <taxon>Eukaryota</taxon>
        <taxon>Sar</taxon>
        <taxon>Stramenopiles</taxon>
        <taxon>Oomycota</taxon>
        <taxon>Peronosporomycetes</taxon>
        <taxon>Peronosporales</taxon>
        <taxon>Peronosporaceae</taxon>
        <taxon>Peronospora</taxon>
    </lineage>
</organism>
<evidence type="ECO:0000313" key="1">
    <source>
        <dbReference type="EMBL" id="CAK7933559.1"/>
    </source>
</evidence>
<gene>
    <name evidence="1" type="ORF">PM001_LOCUS18709</name>
</gene>